<feature type="region of interest" description="Disordered" evidence="1">
    <location>
        <begin position="89"/>
        <end position="112"/>
    </location>
</feature>
<organism evidence="2 3">
    <name type="scientific">Nitzschia inconspicua</name>
    <dbReference type="NCBI Taxonomy" id="303405"/>
    <lineage>
        <taxon>Eukaryota</taxon>
        <taxon>Sar</taxon>
        <taxon>Stramenopiles</taxon>
        <taxon>Ochrophyta</taxon>
        <taxon>Bacillariophyta</taxon>
        <taxon>Bacillariophyceae</taxon>
        <taxon>Bacillariophycidae</taxon>
        <taxon>Bacillariales</taxon>
        <taxon>Bacillariaceae</taxon>
        <taxon>Nitzschia</taxon>
    </lineage>
</organism>
<gene>
    <name evidence="2" type="ORF">IV203_017320</name>
</gene>
<dbReference type="OrthoDB" id="2984at2759"/>
<sequence>MYSRHFGGTADDAEAKNSTDDQPPSTHSMTRNAVKAILATTSKQIQQTTDTSSTPSNQNSHPQPSIQNLLQGVIKRAYSTTQLVEQGIRDDETATTSNEAMEEDATNKDDTITNNKVPTFEFPFGTRYKHHPALNNIALAHALWASILRPNVDTVIDATCGNGHDSVKIAELLFLPQQPNNQDNNYDNKDQSPIGCYSQLLCVDIQQQACDRTQQAVTNYLTNHQRLQYMDRVHVLQTSHEVLPRPVNTTSVGLVVYNLGWLPAANTGPDDPNGCGKDCVTTMETTLASIADAALLLRLGGMISVVTYPATGPEEDHAVQLFLECLALLSSNTRTWQEAISSFVMVSSNDNNNNNNNNNNNIDQSNNHSPNHNDDIAHHVTQAMQRVITNGPPNQTWRVSKHEKLGMDQAPVLLTATRIK</sequence>
<dbReference type="PANTHER" id="PTHR35276:SF1">
    <property type="entry name" value="TRNA (MNM(5)S(2)U34)-METHYLTRANSFERASE, CHLOROPLASTIC"/>
    <property type="match status" value="1"/>
</dbReference>
<evidence type="ECO:0000313" key="3">
    <source>
        <dbReference type="Proteomes" id="UP000693970"/>
    </source>
</evidence>
<accession>A0A9K3KSW8</accession>
<protein>
    <submittedName>
        <fullName evidence="2">rRNA methylase</fullName>
    </submittedName>
</protein>
<keyword evidence="2" id="KW-0489">Methyltransferase</keyword>
<name>A0A9K3KSW8_9STRA</name>
<dbReference type="GO" id="GO:0032259">
    <property type="term" value="P:methylation"/>
    <property type="evidence" value="ECO:0007669"/>
    <property type="project" value="UniProtKB-KW"/>
</dbReference>
<dbReference type="EMBL" id="JAGRRH010000020">
    <property type="protein sequence ID" value="KAG7348615.1"/>
    <property type="molecule type" value="Genomic_DNA"/>
</dbReference>
<reference evidence="2" key="1">
    <citation type="journal article" date="2021" name="Sci. Rep.">
        <title>Diploid genomic architecture of Nitzschia inconspicua, an elite biomass production diatom.</title>
        <authorList>
            <person name="Oliver A."/>
            <person name="Podell S."/>
            <person name="Pinowska A."/>
            <person name="Traller J.C."/>
            <person name="Smith S.R."/>
            <person name="McClure R."/>
            <person name="Beliaev A."/>
            <person name="Bohutskyi P."/>
            <person name="Hill E.A."/>
            <person name="Rabines A."/>
            <person name="Zheng H."/>
            <person name="Allen L.Z."/>
            <person name="Kuo A."/>
            <person name="Grigoriev I.V."/>
            <person name="Allen A.E."/>
            <person name="Hazlebeck D."/>
            <person name="Allen E.E."/>
        </authorList>
    </citation>
    <scope>NUCLEOTIDE SEQUENCE</scope>
    <source>
        <strain evidence="2">Hildebrandi</strain>
    </source>
</reference>
<evidence type="ECO:0000313" key="2">
    <source>
        <dbReference type="EMBL" id="KAG7348615.1"/>
    </source>
</evidence>
<dbReference type="GO" id="GO:0008168">
    <property type="term" value="F:methyltransferase activity"/>
    <property type="evidence" value="ECO:0007669"/>
    <property type="project" value="UniProtKB-KW"/>
</dbReference>
<proteinExistence type="predicted"/>
<dbReference type="Pfam" id="PF06962">
    <property type="entry name" value="rRNA_methylase"/>
    <property type="match status" value="1"/>
</dbReference>
<dbReference type="PANTHER" id="PTHR35276">
    <property type="entry name" value="S-ADENOSYL-L-METHIONINE-DEPENDENT METHYLTRANSFERASES SUPERFAMILY PROTEIN"/>
    <property type="match status" value="1"/>
</dbReference>
<feature type="compositionally biased region" description="Polar residues" evidence="1">
    <location>
        <begin position="39"/>
        <end position="65"/>
    </location>
</feature>
<keyword evidence="2" id="KW-0808">Transferase</keyword>
<feature type="region of interest" description="Disordered" evidence="1">
    <location>
        <begin position="1"/>
        <end position="65"/>
    </location>
</feature>
<reference evidence="2" key="2">
    <citation type="submission" date="2021-04" db="EMBL/GenBank/DDBJ databases">
        <authorList>
            <person name="Podell S."/>
        </authorList>
    </citation>
    <scope>NUCLEOTIDE SEQUENCE</scope>
    <source>
        <strain evidence="2">Hildebrandi</strain>
    </source>
</reference>
<feature type="compositionally biased region" description="Low complexity" evidence="1">
    <location>
        <begin position="351"/>
        <end position="370"/>
    </location>
</feature>
<comment type="caution">
    <text evidence="2">The sequence shown here is derived from an EMBL/GenBank/DDBJ whole genome shotgun (WGS) entry which is preliminary data.</text>
</comment>
<feature type="compositionally biased region" description="Polar residues" evidence="1">
    <location>
        <begin position="20"/>
        <end position="31"/>
    </location>
</feature>
<evidence type="ECO:0000256" key="1">
    <source>
        <dbReference type="SAM" id="MobiDB-lite"/>
    </source>
</evidence>
<keyword evidence="3" id="KW-1185">Reference proteome</keyword>
<dbReference type="InterPro" id="IPR010719">
    <property type="entry name" value="MnmM_MeTrfase"/>
</dbReference>
<feature type="region of interest" description="Disordered" evidence="1">
    <location>
        <begin position="351"/>
        <end position="375"/>
    </location>
</feature>
<dbReference type="AlphaFoldDB" id="A0A9K3KSW8"/>
<dbReference type="Proteomes" id="UP000693970">
    <property type="component" value="Unassembled WGS sequence"/>
</dbReference>